<dbReference type="AlphaFoldDB" id="D3F6X8"/>
<sequence>MALVREHDEIVYRGGDGCELVASVGGSGVPLVLLHGGGPDHRMLLPLASLLGERATVILPDIRGFGGSICRDRRLHTWDRYADDVVALLDHLGIDRALVGGCGMGSGIALRAGLTAPDRVGGLVLISPEHKGEQRPTPEEVAWQEGVAEQIRTEGVESGWAGVLPRMPAGMAAMVRDGFVRADAASQAAALGAIASQEPFERIADLSALEMPVLVIPGGDPNHPPELAEAYRGVLRQPLVIPVDMWDGVTDAEGFAPRVAPAIERFLDSEPL</sequence>
<organism evidence="3 4">
    <name type="scientific">Conexibacter woesei (strain DSM 14684 / CCUG 47730 / CIP 108061 / JCM 11494 / NBRC 100937 / ID131577)</name>
    <dbReference type="NCBI Taxonomy" id="469383"/>
    <lineage>
        <taxon>Bacteria</taxon>
        <taxon>Bacillati</taxon>
        <taxon>Actinomycetota</taxon>
        <taxon>Thermoleophilia</taxon>
        <taxon>Solirubrobacterales</taxon>
        <taxon>Conexibacteraceae</taxon>
        <taxon>Conexibacter</taxon>
    </lineage>
</organism>
<proteinExistence type="predicted"/>
<dbReference type="Pfam" id="PF00561">
    <property type="entry name" value="Abhydrolase_1"/>
    <property type="match status" value="1"/>
</dbReference>
<protein>
    <submittedName>
        <fullName evidence="3">Alpha/beta hydrolase fold protein</fullName>
    </submittedName>
</protein>
<dbReference type="PANTHER" id="PTHR43798">
    <property type="entry name" value="MONOACYLGLYCEROL LIPASE"/>
    <property type="match status" value="1"/>
</dbReference>
<dbReference type="PANTHER" id="PTHR43798:SF31">
    <property type="entry name" value="AB HYDROLASE SUPERFAMILY PROTEIN YCLE"/>
    <property type="match status" value="1"/>
</dbReference>
<keyword evidence="4" id="KW-1185">Reference proteome</keyword>
<dbReference type="InterPro" id="IPR000073">
    <property type="entry name" value="AB_hydrolase_1"/>
</dbReference>
<evidence type="ECO:0000313" key="4">
    <source>
        <dbReference type="Proteomes" id="UP000008229"/>
    </source>
</evidence>
<reference evidence="4" key="2">
    <citation type="submission" date="2010-01" db="EMBL/GenBank/DDBJ databases">
        <title>The complete genome of Conexibacter woesei DSM 14684.</title>
        <authorList>
            <consortium name="US DOE Joint Genome Institute (JGI-PGF)"/>
            <person name="Lucas S."/>
            <person name="Copeland A."/>
            <person name="Lapidus A."/>
            <person name="Glavina del Rio T."/>
            <person name="Dalin E."/>
            <person name="Tice H."/>
            <person name="Bruce D."/>
            <person name="Goodwin L."/>
            <person name="Pitluck S."/>
            <person name="Kyrpides N."/>
            <person name="Mavromatis K."/>
            <person name="Ivanova N."/>
            <person name="Mikhailova N."/>
            <person name="Chertkov O."/>
            <person name="Brettin T."/>
            <person name="Detter J.C."/>
            <person name="Han C."/>
            <person name="Larimer F."/>
            <person name="Land M."/>
            <person name="Hauser L."/>
            <person name="Markowitz V."/>
            <person name="Cheng J.-F."/>
            <person name="Hugenholtz P."/>
            <person name="Woyke T."/>
            <person name="Wu D."/>
            <person name="Pukall R."/>
            <person name="Steenblock K."/>
            <person name="Schneider S."/>
            <person name="Klenk H.-P."/>
            <person name="Eisen J.A."/>
        </authorList>
    </citation>
    <scope>NUCLEOTIDE SEQUENCE [LARGE SCALE GENOMIC DNA]</scope>
    <source>
        <strain evidence="4">DSM 14684 / CIP 108061 / JCM 11494 / NBRC 100937 / ID131577</strain>
    </source>
</reference>
<dbReference type="EMBL" id="CP001854">
    <property type="protein sequence ID" value="ADB52776.1"/>
    <property type="molecule type" value="Genomic_DNA"/>
</dbReference>
<dbReference type="GO" id="GO:0016787">
    <property type="term" value="F:hydrolase activity"/>
    <property type="evidence" value="ECO:0007669"/>
    <property type="project" value="UniProtKB-KW"/>
</dbReference>
<name>D3F6X8_CONWI</name>
<dbReference type="Proteomes" id="UP000008229">
    <property type="component" value="Chromosome"/>
</dbReference>
<keyword evidence="1 3" id="KW-0378">Hydrolase</keyword>
<dbReference type="GO" id="GO:0016020">
    <property type="term" value="C:membrane"/>
    <property type="evidence" value="ECO:0007669"/>
    <property type="project" value="TreeGrafter"/>
</dbReference>
<feature type="domain" description="AB hydrolase-1" evidence="2">
    <location>
        <begin position="30"/>
        <end position="134"/>
    </location>
</feature>
<dbReference type="STRING" id="469383.Cwoe_4362"/>
<evidence type="ECO:0000259" key="2">
    <source>
        <dbReference type="Pfam" id="PF00561"/>
    </source>
</evidence>
<dbReference type="InterPro" id="IPR029058">
    <property type="entry name" value="AB_hydrolase_fold"/>
</dbReference>
<dbReference type="Gene3D" id="3.40.50.1820">
    <property type="entry name" value="alpha/beta hydrolase"/>
    <property type="match status" value="1"/>
</dbReference>
<dbReference type="KEGG" id="cwo:Cwoe_4362"/>
<dbReference type="eggNOG" id="COG0596">
    <property type="taxonomic scope" value="Bacteria"/>
</dbReference>
<accession>D3F6X8</accession>
<evidence type="ECO:0000256" key="1">
    <source>
        <dbReference type="ARBA" id="ARBA00022801"/>
    </source>
</evidence>
<reference evidence="3 4" key="1">
    <citation type="journal article" date="2010" name="Stand. Genomic Sci.">
        <title>Complete genome sequence of Conexibacter woesei type strain (ID131577).</title>
        <authorList>
            <person name="Pukall R."/>
            <person name="Lapidus A."/>
            <person name="Glavina Del Rio T."/>
            <person name="Copeland A."/>
            <person name="Tice H."/>
            <person name="Cheng J.-F."/>
            <person name="Lucas S."/>
            <person name="Chen F."/>
            <person name="Nolan M."/>
            <person name="Bruce D."/>
            <person name="Goodwin L."/>
            <person name="Pitluck S."/>
            <person name="Mavromatis K."/>
            <person name="Ivanova N."/>
            <person name="Ovchinnikova G."/>
            <person name="Pati A."/>
            <person name="Chen A."/>
            <person name="Palaniappan K."/>
            <person name="Land M."/>
            <person name="Hauser L."/>
            <person name="Chang Y.-J."/>
            <person name="Jeffries C.D."/>
            <person name="Chain P."/>
            <person name="Meincke L."/>
            <person name="Sims D."/>
            <person name="Brettin T."/>
            <person name="Detter J.C."/>
            <person name="Rohde M."/>
            <person name="Goeker M."/>
            <person name="Bristow J."/>
            <person name="Eisen J.A."/>
            <person name="Markowitz V."/>
            <person name="Kyrpides N.C."/>
            <person name="Klenk H.-P."/>
            <person name="Hugenholtz P."/>
        </authorList>
    </citation>
    <scope>NUCLEOTIDE SEQUENCE [LARGE SCALE GENOMIC DNA]</scope>
    <source>
        <strain evidence="4">DSM 14684 / CIP 108061 / JCM 11494 / NBRC 100937 / ID131577</strain>
    </source>
</reference>
<gene>
    <name evidence="3" type="ordered locus">Cwoe_4362</name>
</gene>
<evidence type="ECO:0000313" key="3">
    <source>
        <dbReference type="EMBL" id="ADB52776.1"/>
    </source>
</evidence>
<dbReference type="SUPFAM" id="SSF53474">
    <property type="entry name" value="alpha/beta-Hydrolases"/>
    <property type="match status" value="1"/>
</dbReference>
<dbReference type="InterPro" id="IPR050266">
    <property type="entry name" value="AB_hydrolase_sf"/>
</dbReference>
<dbReference type="PRINTS" id="PR00111">
    <property type="entry name" value="ABHYDROLASE"/>
</dbReference>
<dbReference type="HOGENOM" id="CLU_020336_50_4_11"/>